<dbReference type="Proteomes" id="UP000289340">
    <property type="component" value="Chromosome 9"/>
</dbReference>
<accession>A0A445IYI9</accession>
<name>A0A445IYI9_GLYSO</name>
<dbReference type="PANTHER" id="PTHR35317">
    <property type="entry name" value="OS04G0629600 PROTEIN"/>
    <property type="match status" value="1"/>
</dbReference>
<sequence length="231" mass="26164">MVDPTTTTTTNSTTSSTRAHRHVGLPDVGLDPLLRKCHNRAHRRRPATTASFCCLLLLRSSSAAALRQKKLLAKWKRSNKLNLILIKKTVFEHLLSGLPKKATAKKFLNALGKRYQVSNNAESRCLMKQLTNIRYDHVRGVRELIMKMVHIQIKLKSHQIDPNEKFIVKHALNSLPANFTQIKTAHITIGEKWAMNDLITKCVAEEEKLKKEKSDIALLSVHNKPIFGKGH</sequence>
<dbReference type="Pfam" id="PF14223">
    <property type="entry name" value="Retrotran_gag_2"/>
    <property type="match status" value="1"/>
</dbReference>
<evidence type="ECO:0000313" key="2">
    <source>
        <dbReference type="EMBL" id="RZB91187.1"/>
    </source>
</evidence>
<protein>
    <submittedName>
        <fullName evidence="2">Uncharacterized protein</fullName>
    </submittedName>
</protein>
<feature type="compositionally biased region" description="Low complexity" evidence="1">
    <location>
        <begin position="1"/>
        <end position="17"/>
    </location>
</feature>
<dbReference type="PANTHER" id="PTHR35317:SF32">
    <property type="entry name" value="DUF4219 DOMAIN-CONTAINING PROTEIN"/>
    <property type="match status" value="1"/>
</dbReference>
<keyword evidence="3" id="KW-1185">Reference proteome</keyword>
<feature type="region of interest" description="Disordered" evidence="1">
    <location>
        <begin position="1"/>
        <end position="23"/>
    </location>
</feature>
<proteinExistence type="predicted"/>
<reference evidence="2 3" key="1">
    <citation type="submission" date="2018-09" db="EMBL/GenBank/DDBJ databases">
        <title>A high-quality reference genome of wild soybean provides a powerful tool to mine soybean genomes.</title>
        <authorList>
            <person name="Xie M."/>
            <person name="Chung C.Y.L."/>
            <person name="Li M.-W."/>
            <person name="Wong F.-L."/>
            <person name="Chan T.-F."/>
            <person name="Lam H.-M."/>
        </authorList>
    </citation>
    <scope>NUCLEOTIDE SEQUENCE [LARGE SCALE GENOMIC DNA]</scope>
    <source>
        <strain evidence="3">cv. W05</strain>
        <tissue evidence="2">Hypocotyl of etiolated seedlings</tissue>
    </source>
</reference>
<evidence type="ECO:0000256" key="1">
    <source>
        <dbReference type="SAM" id="MobiDB-lite"/>
    </source>
</evidence>
<dbReference type="EMBL" id="QZWG01000009">
    <property type="protein sequence ID" value="RZB91187.1"/>
    <property type="molecule type" value="Genomic_DNA"/>
</dbReference>
<organism evidence="2 3">
    <name type="scientific">Glycine soja</name>
    <name type="common">Wild soybean</name>
    <dbReference type="NCBI Taxonomy" id="3848"/>
    <lineage>
        <taxon>Eukaryota</taxon>
        <taxon>Viridiplantae</taxon>
        <taxon>Streptophyta</taxon>
        <taxon>Embryophyta</taxon>
        <taxon>Tracheophyta</taxon>
        <taxon>Spermatophyta</taxon>
        <taxon>Magnoliopsida</taxon>
        <taxon>eudicotyledons</taxon>
        <taxon>Gunneridae</taxon>
        <taxon>Pentapetalae</taxon>
        <taxon>rosids</taxon>
        <taxon>fabids</taxon>
        <taxon>Fabales</taxon>
        <taxon>Fabaceae</taxon>
        <taxon>Papilionoideae</taxon>
        <taxon>50 kb inversion clade</taxon>
        <taxon>NPAAA clade</taxon>
        <taxon>indigoferoid/millettioid clade</taxon>
        <taxon>Phaseoleae</taxon>
        <taxon>Glycine</taxon>
        <taxon>Glycine subgen. Soja</taxon>
    </lineage>
</organism>
<comment type="caution">
    <text evidence="2">The sequence shown here is derived from an EMBL/GenBank/DDBJ whole genome shotgun (WGS) entry which is preliminary data.</text>
</comment>
<gene>
    <name evidence="2" type="ORF">D0Y65_023545</name>
</gene>
<dbReference type="AlphaFoldDB" id="A0A445IYI9"/>
<evidence type="ECO:0000313" key="3">
    <source>
        <dbReference type="Proteomes" id="UP000289340"/>
    </source>
</evidence>